<proteinExistence type="predicted"/>
<gene>
    <name evidence="1" type="ORF">PSTG_14732</name>
</gene>
<evidence type="ECO:0000313" key="2">
    <source>
        <dbReference type="Proteomes" id="UP000054564"/>
    </source>
</evidence>
<dbReference type="OrthoDB" id="10435450at2759"/>
<dbReference type="Proteomes" id="UP000054564">
    <property type="component" value="Unassembled WGS sequence"/>
</dbReference>
<reference evidence="2" key="1">
    <citation type="submission" date="2014-03" db="EMBL/GenBank/DDBJ databases">
        <title>The Genome Sequence of Puccinia striiformis f. sp. tritici PST-78.</title>
        <authorList>
            <consortium name="The Broad Institute Genome Sequencing Platform"/>
            <person name="Cuomo C."/>
            <person name="Hulbert S."/>
            <person name="Chen X."/>
            <person name="Walker B."/>
            <person name="Young S.K."/>
            <person name="Zeng Q."/>
            <person name="Gargeya S."/>
            <person name="Fitzgerald M."/>
            <person name="Haas B."/>
            <person name="Abouelleil A."/>
            <person name="Alvarado L."/>
            <person name="Arachchi H.M."/>
            <person name="Berlin A.M."/>
            <person name="Chapman S.B."/>
            <person name="Goldberg J."/>
            <person name="Griggs A."/>
            <person name="Gujja S."/>
            <person name="Hansen M."/>
            <person name="Howarth C."/>
            <person name="Imamovic A."/>
            <person name="Larimer J."/>
            <person name="McCowan C."/>
            <person name="Montmayeur A."/>
            <person name="Murphy C."/>
            <person name="Neiman D."/>
            <person name="Pearson M."/>
            <person name="Priest M."/>
            <person name="Roberts A."/>
            <person name="Saif S."/>
            <person name="Shea T."/>
            <person name="Sisk P."/>
            <person name="Sykes S."/>
            <person name="Wortman J."/>
            <person name="Nusbaum C."/>
            <person name="Birren B."/>
        </authorList>
    </citation>
    <scope>NUCLEOTIDE SEQUENCE [LARGE SCALE GENOMIC DNA]</scope>
    <source>
        <strain evidence="2">race PST-78</strain>
    </source>
</reference>
<sequence>MRGNFNTEAKSYGRKEAVEISNLLINLSSGPLTHSSVSDKFRSKVMEEMIARNFLHYRPLFIFPMRDLVPTPSKGVVTAPSVAALRALEGTDINR</sequence>
<evidence type="ECO:0000313" key="1">
    <source>
        <dbReference type="EMBL" id="KNE91878.1"/>
    </source>
</evidence>
<name>A0A0L0UXV8_9BASI</name>
<keyword evidence="2" id="KW-1185">Reference proteome</keyword>
<dbReference type="AlphaFoldDB" id="A0A0L0UXV8"/>
<dbReference type="STRING" id="1165861.A0A0L0UXV8"/>
<organism evidence="1 2">
    <name type="scientific">Puccinia striiformis f. sp. tritici PST-78</name>
    <dbReference type="NCBI Taxonomy" id="1165861"/>
    <lineage>
        <taxon>Eukaryota</taxon>
        <taxon>Fungi</taxon>
        <taxon>Dikarya</taxon>
        <taxon>Basidiomycota</taxon>
        <taxon>Pucciniomycotina</taxon>
        <taxon>Pucciniomycetes</taxon>
        <taxon>Pucciniales</taxon>
        <taxon>Pucciniaceae</taxon>
        <taxon>Puccinia</taxon>
    </lineage>
</organism>
<accession>A0A0L0UXV8</accession>
<dbReference type="EMBL" id="AJIL01000185">
    <property type="protein sequence ID" value="KNE91878.1"/>
    <property type="molecule type" value="Genomic_DNA"/>
</dbReference>
<comment type="caution">
    <text evidence="1">The sequence shown here is derived from an EMBL/GenBank/DDBJ whole genome shotgun (WGS) entry which is preliminary data.</text>
</comment>
<protein>
    <submittedName>
        <fullName evidence="1">Uncharacterized protein</fullName>
    </submittedName>
</protein>